<comment type="caution">
    <text evidence="4">The sequence shown here is derived from an EMBL/GenBank/DDBJ whole genome shotgun (WGS) entry which is preliminary data.</text>
</comment>
<dbReference type="SUPFAM" id="SSF141457">
    <property type="entry name" value="BH3618-like"/>
    <property type="match status" value="1"/>
</dbReference>
<proteinExistence type="predicted"/>
<evidence type="ECO:0000256" key="3">
    <source>
        <dbReference type="ARBA" id="ARBA00022845"/>
    </source>
</evidence>
<keyword evidence="3" id="KW-0810">Translation regulation</keyword>
<dbReference type="InterPro" id="IPR003775">
    <property type="entry name" value="Flagellar_assembly_factor_FliW"/>
</dbReference>
<reference evidence="5" key="1">
    <citation type="journal article" date="2019" name="Int. J. Syst. Evol. Microbiol.">
        <title>The Global Catalogue of Microorganisms (GCM) 10K type strain sequencing project: providing services to taxonomists for standard genome sequencing and annotation.</title>
        <authorList>
            <consortium name="The Broad Institute Genomics Platform"/>
            <consortium name="The Broad Institute Genome Sequencing Center for Infectious Disease"/>
            <person name="Wu L."/>
            <person name="Ma J."/>
        </authorList>
    </citation>
    <scope>NUCLEOTIDE SEQUENCE [LARGE SCALE GENOMIC DNA]</scope>
    <source>
        <strain evidence="5">PCU 280</strain>
    </source>
</reference>
<evidence type="ECO:0000313" key="5">
    <source>
        <dbReference type="Proteomes" id="UP001596233"/>
    </source>
</evidence>
<keyword evidence="1" id="KW-0963">Cytoplasm</keyword>
<evidence type="ECO:0000256" key="1">
    <source>
        <dbReference type="ARBA" id="ARBA00022490"/>
    </source>
</evidence>
<protein>
    <submittedName>
        <fullName evidence="4">Flagellar assembly protein FliW</fullName>
    </submittedName>
</protein>
<organism evidence="4 5">
    <name type="scientific">Paenibacillus septentrionalis</name>
    <dbReference type="NCBI Taxonomy" id="429342"/>
    <lineage>
        <taxon>Bacteria</taxon>
        <taxon>Bacillati</taxon>
        <taxon>Bacillota</taxon>
        <taxon>Bacilli</taxon>
        <taxon>Bacillales</taxon>
        <taxon>Paenibacillaceae</taxon>
        <taxon>Paenibacillus</taxon>
    </lineage>
</organism>
<keyword evidence="4" id="KW-0282">Flagellum</keyword>
<dbReference type="Pfam" id="PF02623">
    <property type="entry name" value="FliW"/>
    <property type="match status" value="1"/>
</dbReference>
<evidence type="ECO:0000313" key="4">
    <source>
        <dbReference type="EMBL" id="MFC6334903.1"/>
    </source>
</evidence>
<name>A0ABW1V8Y4_9BACL</name>
<keyword evidence="4" id="KW-0969">Cilium</keyword>
<keyword evidence="2" id="KW-1005">Bacterial flagellum biogenesis</keyword>
<dbReference type="Gene3D" id="2.30.290.10">
    <property type="entry name" value="BH3618-like"/>
    <property type="match status" value="1"/>
</dbReference>
<gene>
    <name evidence="4" type="primary">fliW</name>
    <name evidence="4" type="ORF">ACFP56_19915</name>
</gene>
<keyword evidence="5" id="KW-1185">Reference proteome</keyword>
<evidence type="ECO:0000256" key="2">
    <source>
        <dbReference type="ARBA" id="ARBA00022795"/>
    </source>
</evidence>
<dbReference type="RefSeq" id="WP_379237915.1">
    <property type="nucleotide sequence ID" value="NZ_JBHSTE010000008.1"/>
</dbReference>
<keyword evidence="4" id="KW-0966">Cell projection</keyword>
<dbReference type="PANTHER" id="PTHR39190">
    <property type="entry name" value="FLAGELLAR ASSEMBLY FACTOR FLIW"/>
    <property type="match status" value="1"/>
</dbReference>
<accession>A0ABW1V8Y4</accession>
<dbReference type="Proteomes" id="UP001596233">
    <property type="component" value="Unassembled WGS sequence"/>
</dbReference>
<sequence>MSENNTTVSKSTINSALYGDIQPEPHQIYTFEQGIVGFSHLKQFALLPYDDTELFVLQSFSEDISLMLIPATLAANSEGFRIDELTVQQLGVQEASEIVTFYILRFIDNEPYINLKAPILLVPEQRNGCQYVIMDDSVSVREPLVLAGDESC</sequence>
<dbReference type="InterPro" id="IPR024046">
    <property type="entry name" value="Flagellar_assmbl_FliW_dom_sf"/>
</dbReference>
<dbReference type="PANTHER" id="PTHR39190:SF1">
    <property type="entry name" value="FLAGELLAR ASSEMBLY FACTOR FLIW"/>
    <property type="match status" value="1"/>
</dbReference>
<dbReference type="EMBL" id="JBHSTE010000008">
    <property type="protein sequence ID" value="MFC6334903.1"/>
    <property type="molecule type" value="Genomic_DNA"/>
</dbReference>